<reference evidence="3 4" key="1">
    <citation type="submission" date="2020-12" db="EMBL/GenBank/DDBJ databases">
        <title>WGS of Thermoactinomyces spp.</title>
        <authorList>
            <person name="Cheng K."/>
        </authorList>
    </citation>
    <scope>NUCLEOTIDE SEQUENCE [LARGE SCALE GENOMIC DNA]</scope>
    <source>
        <strain evidence="4">CICC 10671\DSM 43846</strain>
    </source>
</reference>
<organism evidence="3 4">
    <name type="scientific">Thermoactinomyces intermedius</name>
    <dbReference type="NCBI Taxonomy" id="2024"/>
    <lineage>
        <taxon>Bacteria</taxon>
        <taxon>Bacillati</taxon>
        <taxon>Bacillota</taxon>
        <taxon>Bacilli</taxon>
        <taxon>Bacillales</taxon>
        <taxon>Thermoactinomycetaceae</taxon>
        <taxon>Thermoactinomyces</taxon>
    </lineage>
</organism>
<evidence type="ECO:0000313" key="3">
    <source>
        <dbReference type="EMBL" id="MBH8596404.1"/>
    </source>
</evidence>
<feature type="domain" description="6-phospho-N-acetylmuramidase C-terminal" evidence="1">
    <location>
        <begin position="247"/>
        <end position="359"/>
    </location>
</feature>
<protein>
    <submittedName>
        <fullName evidence="3">DUF871 domain-containing protein</fullName>
    </submittedName>
</protein>
<evidence type="ECO:0000259" key="2">
    <source>
        <dbReference type="Pfam" id="PF19200"/>
    </source>
</evidence>
<dbReference type="EMBL" id="JAECVW010000015">
    <property type="protein sequence ID" value="MBH8596404.1"/>
    <property type="molecule type" value="Genomic_DNA"/>
</dbReference>
<dbReference type="InterPro" id="IPR043797">
    <property type="entry name" value="MupG_N"/>
</dbReference>
<sequence>MKRLGISLYPGRTTFEKDRAYLEMAAKYGFSRVFTCFISLNEQDGAKQEQLKQTIAYAKRLGMEVYIDVNPRVFANLGVRADDLSLFHDWGVAGIRLDLGFSGQEEAMMTYNPYGIKIEINMSQGTRSIDQILSYQPNKEQLTGCHNFYPHRYTGLSYDHFARTSSAFKALGIPTAAFVSSQSATLGPREIAEGLCTLEMHRELPVEIQAKHLFMTGWIDDVIIGNAYASEEELKKLSQITPEIPAFTVNMCEGATPLERKIVLEEPHVYRGDVSEYMIRSTGSRVKYKHASFPPHNTREIRRGDILIDNDHYGQYKGELQIALKPMKNDGRTNVVGRIEEQELFLLDFLKPWSPFRFERL</sequence>
<dbReference type="InterPro" id="IPR043894">
    <property type="entry name" value="MupG_C"/>
</dbReference>
<evidence type="ECO:0000313" key="4">
    <source>
        <dbReference type="Proteomes" id="UP000633619"/>
    </source>
</evidence>
<keyword evidence="4" id="KW-1185">Reference proteome</keyword>
<accession>A0A8I1A7R6</accession>
<dbReference type="InterPro" id="IPR008589">
    <property type="entry name" value="MupG"/>
</dbReference>
<name>A0A8I1A7R6_THEIN</name>
<dbReference type="InterPro" id="IPR017853">
    <property type="entry name" value="GH"/>
</dbReference>
<dbReference type="Gene3D" id="2.40.100.10">
    <property type="entry name" value="Cyclophilin-like"/>
    <property type="match status" value="1"/>
</dbReference>
<dbReference type="RefSeq" id="WP_181730692.1">
    <property type="nucleotide sequence ID" value="NZ_JACEIR010000001.1"/>
</dbReference>
<dbReference type="InterPro" id="IPR029000">
    <property type="entry name" value="Cyclophilin-like_dom_sf"/>
</dbReference>
<dbReference type="SUPFAM" id="SSF51445">
    <property type="entry name" value="(Trans)glycosidases"/>
    <property type="match status" value="1"/>
</dbReference>
<feature type="domain" description="6-phospho-N-acetylmuramidase N-terminal" evidence="2">
    <location>
        <begin position="4"/>
        <end position="239"/>
    </location>
</feature>
<dbReference type="AlphaFoldDB" id="A0A8I1A7R6"/>
<dbReference type="Pfam" id="PF19200">
    <property type="entry name" value="MupG_N"/>
    <property type="match status" value="1"/>
</dbReference>
<dbReference type="PANTHER" id="PTHR38435">
    <property type="match status" value="1"/>
</dbReference>
<dbReference type="Proteomes" id="UP000633619">
    <property type="component" value="Unassembled WGS sequence"/>
</dbReference>
<dbReference type="PANTHER" id="PTHR38435:SF1">
    <property type="entry name" value="DUF871 DOMAIN-CONTAINING PROTEIN"/>
    <property type="match status" value="1"/>
</dbReference>
<evidence type="ECO:0000259" key="1">
    <source>
        <dbReference type="Pfam" id="PF05913"/>
    </source>
</evidence>
<dbReference type="Gene3D" id="3.20.20.70">
    <property type="entry name" value="Aldolase class I"/>
    <property type="match status" value="1"/>
</dbReference>
<comment type="caution">
    <text evidence="3">The sequence shown here is derived from an EMBL/GenBank/DDBJ whole genome shotgun (WGS) entry which is preliminary data.</text>
</comment>
<dbReference type="SUPFAM" id="SSF50891">
    <property type="entry name" value="Cyclophilin-like"/>
    <property type="match status" value="1"/>
</dbReference>
<gene>
    <name evidence="3" type="ORF">I8U20_13955</name>
</gene>
<proteinExistence type="predicted"/>
<dbReference type="InterPro" id="IPR013785">
    <property type="entry name" value="Aldolase_TIM"/>
</dbReference>
<dbReference type="Pfam" id="PF05913">
    <property type="entry name" value="MupG_C"/>
    <property type="match status" value="1"/>
</dbReference>